<feature type="coiled-coil region" evidence="1">
    <location>
        <begin position="174"/>
        <end position="201"/>
    </location>
</feature>
<dbReference type="InterPro" id="IPR037291">
    <property type="entry name" value="DUF4139"/>
</dbReference>
<dbReference type="EMBL" id="JACDUS010000010">
    <property type="protein sequence ID" value="MBA2882528.1"/>
    <property type="molecule type" value="Genomic_DNA"/>
</dbReference>
<proteinExistence type="predicted"/>
<keyword evidence="2" id="KW-0732">Signal</keyword>
<dbReference type="Pfam" id="PF13598">
    <property type="entry name" value="DUF4139"/>
    <property type="match status" value="1"/>
</dbReference>
<evidence type="ECO:0000313" key="5">
    <source>
        <dbReference type="EMBL" id="MBA2882528.1"/>
    </source>
</evidence>
<dbReference type="InterPro" id="IPR025554">
    <property type="entry name" value="DUF4140"/>
</dbReference>
<dbReference type="InterPro" id="IPR011935">
    <property type="entry name" value="CHP02231"/>
</dbReference>
<protein>
    <submittedName>
        <fullName evidence="5">Uncharacterized protein (TIGR02231 family)</fullName>
    </submittedName>
</protein>
<name>A0A7W0HLQ5_9BACT</name>
<evidence type="ECO:0000256" key="2">
    <source>
        <dbReference type="SAM" id="SignalP"/>
    </source>
</evidence>
<sequence length="541" mass="60350">MKTIRAAVMITGFVLIAGVAFGAQQTVSTKITSTTVYFDQARVTRQGQTAVDAGTHRLLVGVDAFSMDPDSVTAEVRGEGQILGVGVASMPVADSPRKKIRELEARRDELKAEQQEITDEKTALQRQEAFLDSVAEFSATQVPREIQTQMPSLEDLAATRDFLGNQYTNVLAGQRKAQDSLDKLEKQIRQVNRELDMLRDRTDKTASAIEILFDSKIAQTVDIAARYVVKNAGWSPVYRAMAADADQGLDLSMMAQVSQKTGEDWEDVDLSVSTAEPVQGGRLPELSPWFLDVPGPVARKADRDAGARMQEMAMGAHAKAPAPMAEAQKHETALSFEYDLPVPVSVASGEDESLLPLFTRTLESRFYHLAVPRRVPEAFLVCRAEADRELLAGPVQVFFEGRYAGRMFLEQQPAGRPFVLGMGADRSVAVRREKLRDHRKETRFFGKIERDTVVRELEYRIVAENRKQRPVTIHVRDSVPVSKTDRIEVKDVSFSPQPDQKDFADKSGVMQWEMELEPGRSREISISFTVNYPNDMPQPVF</sequence>
<gene>
    <name evidence="5" type="ORF">HNR65_002880</name>
</gene>
<dbReference type="AlphaFoldDB" id="A0A7W0HLQ5"/>
<comment type="caution">
    <text evidence="5">The sequence shown here is derived from an EMBL/GenBank/DDBJ whole genome shotgun (WGS) entry which is preliminary data.</text>
</comment>
<keyword evidence="6" id="KW-1185">Reference proteome</keyword>
<feature type="chain" id="PRO_5031314477" evidence="2">
    <location>
        <begin position="23"/>
        <end position="541"/>
    </location>
</feature>
<dbReference type="Pfam" id="PF13600">
    <property type="entry name" value="DUF4140"/>
    <property type="match status" value="1"/>
</dbReference>
<dbReference type="RefSeq" id="WP_181552161.1">
    <property type="nucleotide sequence ID" value="NZ_JACDUS010000010.1"/>
</dbReference>
<dbReference type="Proteomes" id="UP000525298">
    <property type="component" value="Unassembled WGS sequence"/>
</dbReference>
<dbReference type="PANTHER" id="PTHR31005:SF8">
    <property type="entry name" value="DUF4139 DOMAIN-CONTAINING PROTEIN"/>
    <property type="match status" value="1"/>
</dbReference>
<feature type="coiled-coil region" evidence="1">
    <location>
        <begin position="93"/>
        <end position="127"/>
    </location>
</feature>
<organism evidence="5 6">
    <name type="scientific">Desulfosalsimonas propionicica</name>
    <dbReference type="NCBI Taxonomy" id="332175"/>
    <lineage>
        <taxon>Bacteria</taxon>
        <taxon>Pseudomonadati</taxon>
        <taxon>Thermodesulfobacteriota</taxon>
        <taxon>Desulfobacteria</taxon>
        <taxon>Desulfobacterales</taxon>
        <taxon>Desulfosalsimonadaceae</taxon>
        <taxon>Desulfosalsimonas</taxon>
    </lineage>
</organism>
<keyword evidence="1" id="KW-0175">Coiled coil</keyword>
<dbReference type="PANTHER" id="PTHR31005">
    <property type="entry name" value="DUF4139 DOMAIN-CONTAINING PROTEIN"/>
    <property type="match status" value="1"/>
</dbReference>
<evidence type="ECO:0000259" key="3">
    <source>
        <dbReference type="Pfam" id="PF13598"/>
    </source>
</evidence>
<feature type="signal peptide" evidence="2">
    <location>
        <begin position="1"/>
        <end position="22"/>
    </location>
</feature>
<evidence type="ECO:0000256" key="1">
    <source>
        <dbReference type="SAM" id="Coils"/>
    </source>
</evidence>
<evidence type="ECO:0000259" key="4">
    <source>
        <dbReference type="Pfam" id="PF13600"/>
    </source>
</evidence>
<dbReference type="NCBIfam" id="TIGR02231">
    <property type="entry name" value="mucoidy inhibitor MuiA family protein"/>
    <property type="match status" value="1"/>
</dbReference>
<feature type="domain" description="DUF4140" evidence="4">
    <location>
        <begin position="35"/>
        <end position="131"/>
    </location>
</feature>
<feature type="domain" description="DUF4139" evidence="3">
    <location>
        <begin position="226"/>
        <end position="534"/>
    </location>
</feature>
<evidence type="ECO:0000313" key="6">
    <source>
        <dbReference type="Proteomes" id="UP000525298"/>
    </source>
</evidence>
<reference evidence="5 6" key="1">
    <citation type="submission" date="2020-07" db="EMBL/GenBank/DDBJ databases">
        <title>Genomic Encyclopedia of Type Strains, Phase IV (KMG-IV): sequencing the most valuable type-strain genomes for metagenomic binning, comparative biology and taxonomic classification.</title>
        <authorList>
            <person name="Goeker M."/>
        </authorList>
    </citation>
    <scope>NUCLEOTIDE SEQUENCE [LARGE SCALE GENOMIC DNA]</scope>
    <source>
        <strain evidence="5 6">DSM 17721</strain>
    </source>
</reference>
<accession>A0A7W0HLQ5</accession>